<sequence>MSHEKVLGEYCFIAEVGSWIPNTFRVDIQSTTTSGISHQRKDETSPVLWYYIMDAKLLSPDYSQLDLLDTSDFDLPSSLAHLFISVFLLFSLEKSSQSGTKQMAQKKQNSNQKPQPQNLHPTRSGKSGMVKPDPKGTSLAADTYISAAAQAEAASHNVATPALAGGIAAGPLSMVNSDWVWVTKTQPVLNQQKKS</sequence>
<keyword evidence="3" id="KW-1185">Reference proteome</keyword>
<dbReference type="EMBL" id="JADNRY010000073">
    <property type="protein sequence ID" value="KAF9067451.1"/>
    <property type="molecule type" value="Genomic_DNA"/>
</dbReference>
<accession>A0A9P5PQB4</accession>
<organism evidence="2 3">
    <name type="scientific">Rhodocollybia butyracea</name>
    <dbReference type="NCBI Taxonomy" id="206335"/>
    <lineage>
        <taxon>Eukaryota</taxon>
        <taxon>Fungi</taxon>
        <taxon>Dikarya</taxon>
        <taxon>Basidiomycota</taxon>
        <taxon>Agaricomycotina</taxon>
        <taxon>Agaricomycetes</taxon>
        <taxon>Agaricomycetidae</taxon>
        <taxon>Agaricales</taxon>
        <taxon>Marasmiineae</taxon>
        <taxon>Omphalotaceae</taxon>
        <taxon>Rhodocollybia</taxon>
    </lineage>
</organism>
<evidence type="ECO:0000313" key="3">
    <source>
        <dbReference type="Proteomes" id="UP000772434"/>
    </source>
</evidence>
<dbReference type="AlphaFoldDB" id="A0A9P5PQB4"/>
<dbReference type="Proteomes" id="UP000772434">
    <property type="component" value="Unassembled WGS sequence"/>
</dbReference>
<reference evidence="2" key="1">
    <citation type="submission" date="2020-11" db="EMBL/GenBank/DDBJ databases">
        <authorList>
            <consortium name="DOE Joint Genome Institute"/>
            <person name="Ahrendt S."/>
            <person name="Riley R."/>
            <person name="Andreopoulos W."/>
            <person name="Labutti K."/>
            <person name="Pangilinan J."/>
            <person name="Ruiz-Duenas F.J."/>
            <person name="Barrasa J.M."/>
            <person name="Sanchez-Garcia M."/>
            <person name="Camarero S."/>
            <person name="Miyauchi S."/>
            <person name="Serrano A."/>
            <person name="Linde D."/>
            <person name="Babiker R."/>
            <person name="Drula E."/>
            <person name="Ayuso-Fernandez I."/>
            <person name="Pacheco R."/>
            <person name="Padilla G."/>
            <person name="Ferreira P."/>
            <person name="Barriuso J."/>
            <person name="Kellner H."/>
            <person name="Castanera R."/>
            <person name="Alfaro M."/>
            <person name="Ramirez L."/>
            <person name="Pisabarro A.G."/>
            <person name="Kuo A."/>
            <person name="Tritt A."/>
            <person name="Lipzen A."/>
            <person name="He G."/>
            <person name="Yan M."/>
            <person name="Ng V."/>
            <person name="Cullen D."/>
            <person name="Martin F."/>
            <person name="Rosso M.-N."/>
            <person name="Henrissat B."/>
            <person name="Hibbett D."/>
            <person name="Martinez A.T."/>
            <person name="Grigoriev I.V."/>
        </authorList>
    </citation>
    <scope>NUCLEOTIDE SEQUENCE</scope>
    <source>
        <strain evidence="2">AH 40177</strain>
    </source>
</reference>
<protein>
    <submittedName>
        <fullName evidence="2">Uncharacterized protein</fullName>
    </submittedName>
</protein>
<name>A0A9P5PQB4_9AGAR</name>
<feature type="compositionally biased region" description="Low complexity" evidence="1">
    <location>
        <begin position="105"/>
        <end position="118"/>
    </location>
</feature>
<proteinExistence type="predicted"/>
<evidence type="ECO:0000313" key="2">
    <source>
        <dbReference type="EMBL" id="KAF9067451.1"/>
    </source>
</evidence>
<gene>
    <name evidence="2" type="ORF">BDP27DRAFT_1422878</name>
</gene>
<feature type="region of interest" description="Disordered" evidence="1">
    <location>
        <begin position="99"/>
        <end position="135"/>
    </location>
</feature>
<comment type="caution">
    <text evidence="2">The sequence shown here is derived from an EMBL/GenBank/DDBJ whole genome shotgun (WGS) entry which is preliminary data.</text>
</comment>
<evidence type="ECO:0000256" key="1">
    <source>
        <dbReference type="SAM" id="MobiDB-lite"/>
    </source>
</evidence>